<name>A0A4U5MUE7_STECR</name>
<dbReference type="PANTHER" id="PTHR12271:SF66">
    <property type="entry name" value="TERMINAL URIDYLYLTRANSFERASE TAILOR"/>
    <property type="match status" value="1"/>
</dbReference>
<proteinExistence type="predicted"/>
<keyword evidence="3" id="KW-0460">Magnesium</keyword>
<dbReference type="GO" id="GO:0046872">
    <property type="term" value="F:metal ion binding"/>
    <property type="evidence" value="ECO:0007669"/>
    <property type="project" value="UniProtKB-KW"/>
</dbReference>
<dbReference type="InterPro" id="IPR002058">
    <property type="entry name" value="PAP_assoc"/>
</dbReference>
<evidence type="ECO:0000256" key="2">
    <source>
        <dbReference type="ARBA" id="ARBA00022723"/>
    </source>
</evidence>
<evidence type="ECO:0000313" key="5">
    <source>
        <dbReference type="EMBL" id="TKR73427.1"/>
    </source>
</evidence>
<dbReference type="OrthoDB" id="407432at2759"/>
<reference evidence="5" key="1">
    <citation type="submission" date="2013-11" db="EMBL/GenBank/DDBJ databases">
        <authorList>
            <person name="Sternberg P."/>
            <person name="Dillman A."/>
            <person name="Macchietto M."/>
        </authorList>
    </citation>
    <scope>NUCLEOTIDE SEQUENCE</scope>
    <source>
        <strain evidence="5">ALL</strain>
    </source>
</reference>
<keyword evidence="1" id="KW-0808">Transferase</keyword>
<dbReference type="SUPFAM" id="SSF81631">
    <property type="entry name" value="PAP/OAS1 substrate-binding domain"/>
    <property type="match status" value="1"/>
</dbReference>
<evidence type="ECO:0000256" key="3">
    <source>
        <dbReference type="ARBA" id="ARBA00022842"/>
    </source>
</evidence>
<evidence type="ECO:0000256" key="1">
    <source>
        <dbReference type="ARBA" id="ARBA00022679"/>
    </source>
</evidence>
<sequence>MEKDDFTCPEKFLVDGYDTRFCHSIPSIEGSKNKDSLATLFAGFLDYYIHFDWNSNVVQIRRSENLTKTEKKWFDCPFCIEDPFKLHHNLTSAVSYNVAQFIMDTMCQTRQKLGQLKAKKELTFNDVQAFLESCRLPHNRVLSVTRVVKQRYMKPEKKKKKLGNNVGPKELSLVINHKV</sequence>
<dbReference type="Proteomes" id="UP000298663">
    <property type="component" value="Unassembled WGS sequence"/>
</dbReference>
<evidence type="ECO:0000313" key="7">
    <source>
        <dbReference type="Proteomes" id="UP000298663"/>
    </source>
</evidence>
<gene>
    <name evidence="5" type="ORF">L596_020736</name>
    <name evidence="6" type="ORF">L596_020813</name>
</gene>
<keyword evidence="2" id="KW-0479">Metal-binding</keyword>
<evidence type="ECO:0000259" key="4">
    <source>
        <dbReference type="Pfam" id="PF03828"/>
    </source>
</evidence>
<dbReference type="AlphaFoldDB" id="A0A4U5MUE7"/>
<dbReference type="EMBL" id="AZBU02000006">
    <property type="protein sequence ID" value="TKR73427.1"/>
    <property type="molecule type" value="Genomic_DNA"/>
</dbReference>
<accession>A0A4U5MUE7</accession>
<feature type="domain" description="PAP-associated" evidence="4">
    <location>
        <begin position="36"/>
        <end position="88"/>
    </location>
</feature>
<comment type="caution">
    <text evidence="5">The sequence shown here is derived from an EMBL/GenBank/DDBJ whole genome shotgun (WGS) entry which is preliminary data.</text>
</comment>
<organism evidence="5 7">
    <name type="scientific">Steinernema carpocapsae</name>
    <name type="common">Entomopathogenic nematode</name>
    <dbReference type="NCBI Taxonomy" id="34508"/>
    <lineage>
        <taxon>Eukaryota</taxon>
        <taxon>Metazoa</taxon>
        <taxon>Ecdysozoa</taxon>
        <taxon>Nematoda</taxon>
        <taxon>Chromadorea</taxon>
        <taxon>Rhabditida</taxon>
        <taxon>Tylenchina</taxon>
        <taxon>Panagrolaimomorpha</taxon>
        <taxon>Strongyloidoidea</taxon>
        <taxon>Steinernematidae</taxon>
        <taxon>Steinernema</taxon>
    </lineage>
</organism>
<dbReference type="Gene3D" id="1.10.1410.10">
    <property type="match status" value="1"/>
</dbReference>
<dbReference type="EMBL" id="AZBU02000006">
    <property type="protein sequence ID" value="TKR73512.1"/>
    <property type="molecule type" value="Genomic_DNA"/>
</dbReference>
<dbReference type="Pfam" id="PF03828">
    <property type="entry name" value="PAP_assoc"/>
    <property type="match status" value="1"/>
</dbReference>
<dbReference type="GO" id="GO:0031123">
    <property type="term" value="P:RNA 3'-end processing"/>
    <property type="evidence" value="ECO:0007669"/>
    <property type="project" value="TreeGrafter"/>
</dbReference>
<protein>
    <recommendedName>
        <fullName evidence="4">PAP-associated domain-containing protein</fullName>
    </recommendedName>
</protein>
<reference evidence="5 7" key="2">
    <citation type="journal article" date="2015" name="Genome Biol.">
        <title>Comparative genomics of Steinernema reveals deeply conserved gene regulatory networks.</title>
        <authorList>
            <person name="Dillman A.R."/>
            <person name="Macchietto M."/>
            <person name="Porter C.F."/>
            <person name="Rogers A."/>
            <person name="Williams B."/>
            <person name="Antoshechkin I."/>
            <person name="Lee M.M."/>
            <person name="Goodwin Z."/>
            <person name="Lu X."/>
            <person name="Lewis E.E."/>
            <person name="Goodrich-Blair H."/>
            <person name="Stock S.P."/>
            <person name="Adams B.J."/>
            <person name="Sternberg P.W."/>
            <person name="Mortazavi A."/>
        </authorList>
    </citation>
    <scope>NUCLEOTIDE SEQUENCE [LARGE SCALE GENOMIC DNA]</scope>
    <source>
        <strain evidence="5 7">ALL</strain>
    </source>
</reference>
<dbReference type="PANTHER" id="PTHR12271">
    <property type="entry name" value="POLY A POLYMERASE CID PAP -RELATED"/>
    <property type="match status" value="1"/>
</dbReference>
<keyword evidence="7" id="KW-1185">Reference proteome</keyword>
<dbReference type="STRING" id="34508.A0A4U5MUE7"/>
<reference evidence="5" key="3">
    <citation type="journal article" date="2019" name="G3 (Bethesda)">
        <title>Hybrid Assembly of the Genome of the Entomopathogenic Nematode Steinernema carpocapsae Identifies the X-Chromosome.</title>
        <authorList>
            <person name="Serra L."/>
            <person name="Macchietto M."/>
            <person name="Macias-Munoz A."/>
            <person name="McGill C.J."/>
            <person name="Rodriguez I.M."/>
            <person name="Rodriguez B."/>
            <person name="Murad R."/>
            <person name="Mortazavi A."/>
        </authorList>
    </citation>
    <scope>NUCLEOTIDE SEQUENCE</scope>
    <source>
        <strain evidence="5">ALL</strain>
    </source>
</reference>
<dbReference type="GO" id="GO:0050265">
    <property type="term" value="F:RNA uridylyltransferase activity"/>
    <property type="evidence" value="ECO:0007669"/>
    <property type="project" value="TreeGrafter"/>
</dbReference>
<evidence type="ECO:0000313" key="6">
    <source>
        <dbReference type="EMBL" id="TKR73512.1"/>
    </source>
</evidence>